<feature type="domain" description="HTH araC/xylS-type" evidence="4">
    <location>
        <begin position="169"/>
        <end position="267"/>
    </location>
</feature>
<organism evidence="5 6">
    <name type="scientific">Fibrella forsythiae</name>
    <dbReference type="NCBI Taxonomy" id="2817061"/>
    <lineage>
        <taxon>Bacteria</taxon>
        <taxon>Pseudomonadati</taxon>
        <taxon>Bacteroidota</taxon>
        <taxon>Cytophagia</taxon>
        <taxon>Cytophagales</taxon>
        <taxon>Spirosomataceae</taxon>
        <taxon>Fibrella</taxon>
    </lineage>
</organism>
<evidence type="ECO:0000256" key="2">
    <source>
        <dbReference type="ARBA" id="ARBA00023125"/>
    </source>
</evidence>
<keyword evidence="2" id="KW-0238">DNA-binding</keyword>
<proteinExistence type="predicted"/>
<sequence length="281" mass="32687">MLVHYFPPSPALREYVRLFQIVHFVFDDKTVLPVKPYWPRPEHCLAFYTRHTETVRYVGSDIQIDKPRSALIGQPSIVTNRHVGREFLLFQVVFQPGALFRLTGLLAHELTNRFLDAETVFGAELRLVNERLNSTASYTEMTSIVETFMYYLIARRSAAVSRFSLRPIDKVSRFMLDSPSQVSLDWLAGQACLSTRQFYENFMHRTGISPKLYSRIIRFDSAMRVSNAQPNKDWLSIALEVGYHDYQHMVRDFREFTSLTPTEFSRQESQAPERAFGIVEK</sequence>
<dbReference type="SMART" id="SM00342">
    <property type="entry name" value="HTH_ARAC"/>
    <property type="match status" value="1"/>
</dbReference>
<gene>
    <name evidence="5" type="ORF">J2I46_23070</name>
</gene>
<dbReference type="SUPFAM" id="SSF46689">
    <property type="entry name" value="Homeodomain-like"/>
    <property type="match status" value="1"/>
</dbReference>
<dbReference type="RefSeq" id="WP_207331442.1">
    <property type="nucleotide sequence ID" value="NZ_JAFMYW010000008.1"/>
</dbReference>
<reference evidence="5 6" key="1">
    <citation type="submission" date="2021-03" db="EMBL/GenBank/DDBJ databases">
        <title>Fibrella sp. HMF5405 genome sequencing and assembly.</title>
        <authorList>
            <person name="Kang H."/>
            <person name="Kim H."/>
            <person name="Bae S."/>
            <person name="Joh K."/>
        </authorList>
    </citation>
    <scope>NUCLEOTIDE SEQUENCE [LARGE SCALE GENOMIC DNA]</scope>
    <source>
        <strain evidence="5 6">HMF5405</strain>
    </source>
</reference>
<dbReference type="InterPro" id="IPR050204">
    <property type="entry name" value="AraC_XylS_family_regulators"/>
</dbReference>
<dbReference type="PANTHER" id="PTHR46796:SF13">
    <property type="entry name" value="HTH-TYPE TRANSCRIPTIONAL ACTIVATOR RHAS"/>
    <property type="match status" value="1"/>
</dbReference>
<evidence type="ECO:0000256" key="1">
    <source>
        <dbReference type="ARBA" id="ARBA00023015"/>
    </source>
</evidence>
<dbReference type="Gene3D" id="1.10.10.60">
    <property type="entry name" value="Homeodomain-like"/>
    <property type="match status" value="1"/>
</dbReference>
<protein>
    <submittedName>
        <fullName evidence="5">AraC family transcriptional regulator</fullName>
    </submittedName>
</protein>
<comment type="caution">
    <text evidence="5">The sequence shown here is derived from an EMBL/GenBank/DDBJ whole genome shotgun (WGS) entry which is preliminary data.</text>
</comment>
<keyword evidence="3" id="KW-0804">Transcription</keyword>
<evidence type="ECO:0000313" key="5">
    <source>
        <dbReference type="EMBL" id="MBO0951484.1"/>
    </source>
</evidence>
<dbReference type="Pfam" id="PF12833">
    <property type="entry name" value="HTH_18"/>
    <property type="match status" value="1"/>
</dbReference>
<evidence type="ECO:0000256" key="3">
    <source>
        <dbReference type="ARBA" id="ARBA00023163"/>
    </source>
</evidence>
<keyword evidence="6" id="KW-1185">Reference proteome</keyword>
<dbReference type="PROSITE" id="PS01124">
    <property type="entry name" value="HTH_ARAC_FAMILY_2"/>
    <property type="match status" value="1"/>
</dbReference>
<keyword evidence="1" id="KW-0805">Transcription regulation</keyword>
<dbReference type="PANTHER" id="PTHR46796">
    <property type="entry name" value="HTH-TYPE TRANSCRIPTIONAL ACTIVATOR RHAS-RELATED"/>
    <property type="match status" value="1"/>
</dbReference>
<dbReference type="EMBL" id="JAFMYW010000008">
    <property type="protein sequence ID" value="MBO0951484.1"/>
    <property type="molecule type" value="Genomic_DNA"/>
</dbReference>
<evidence type="ECO:0000259" key="4">
    <source>
        <dbReference type="PROSITE" id="PS01124"/>
    </source>
</evidence>
<dbReference type="InterPro" id="IPR018060">
    <property type="entry name" value="HTH_AraC"/>
</dbReference>
<dbReference type="Proteomes" id="UP000664628">
    <property type="component" value="Unassembled WGS sequence"/>
</dbReference>
<name>A0ABS3JNB4_9BACT</name>
<accession>A0ABS3JNB4</accession>
<dbReference type="InterPro" id="IPR009057">
    <property type="entry name" value="Homeodomain-like_sf"/>
</dbReference>
<evidence type="ECO:0000313" key="6">
    <source>
        <dbReference type="Proteomes" id="UP000664628"/>
    </source>
</evidence>